<dbReference type="Pfam" id="PF08595">
    <property type="entry name" value="RXT2_N"/>
    <property type="match status" value="1"/>
</dbReference>
<evidence type="ECO:0000313" key="3">
    <source>
        <dbReference type="Proteomes" id="UP000669133"/>
    </source>
</evidence>
<dbReference type="GeneID" id="93652259"/>
<protein>
    <submittedName>
        <fullName evidence="2">RXT2</fullName>
    </submittedName>
</protein>
<feature type="domain" description="Transcriptional regulatory protein RXT2 N-terminal" evidence="1">
    <location>
        <begin position="46"/>
        <end position="184"/>
    </location>
</feature>
<organism evidence="2 3">
    <name type="scientific">Candida metapsilosis</name>
    <dbReference type="NCBI Taxonomy" id="273372"/>
    <lineage>
        <taxon>Eukaryota</taxon>
        <taxon>Fungi</taxon>
        <taxon>Dikarya</taxon>
        <taxon>Ascomycota</taxon>
        <taxon>Saccharomycotina</taxon>
        <taxon>Pichiomycetes</taxon>
        <taxon>Debaryomycetaceae</taxon>
        <taxon>Candida/Lodderomyces clade</taxon>
        <taxon>Candida</taxon>
    </lineage>
</organism>
<comment type="caution">
    <text evidence="2">The sequence shown here is derived from an EMBL/GenBank/DDBJ whole genome shotgun (WGS) entry which is preliminary data.</text>
</comment>
<dbReference type="GO" id="GO:0005829">
    <property type="term" value="C:cytosol"/>
    <property type="evidence" value="ECO:0007669"/>
    <property type="project" value="TreeGrafter"/>
</dbReference>
<name>A0A8H8DB63_9ASCO</name>
<reference evidence="2 3" key="1">
    <citation type="submission" date="2020-12" db="EMBL/GenBank/DDBJ databases">
        <title>Effect of drift, selection, and recombination on the evolution of hybrid genomes in Candida yeast pathogens.</title>
        <authorList>
            <person name="Mixao V."/>
            <person name="Ksiezopolska E."/>
            <person name="Saus E."/>
            <person name="Boekhout T."/>
            <person name="Gacser A."/>
            <person name="Gabaldon T."/>
        </authorList>
    </citation>
    <scope>NUCLEOTIDE SEQUENCE [LARGE SCALE GENOMIC DNA]</scope>
    <source>
        <strain evidence="2 3">BP57</strain>
    </source>
</reference>
<dbReference type="EMBL" id="JAEOAQ010000004">
    <property type="protein sequence ID" value="KAG5418912.1"/>
    <property type="molecule type" value="Genomic_DNA"/>
</dbReference>
<keyword evidence="3" id="KW-1185">Reference proteome</keyword>
<dbReference type="GO" id="GO:0033698">
    <property type="term" value="C:Rpd3L complex"/>
    <property type="evidence" value="ECO:0007669"/>
    <property type="project" value="TreeGrafter"/>
</dbReference>
<gene>
    <name evidence="2" type="ORF">I9W82_003630</name>
</gene>
<dbReference type="AlphaFoldDB" id="A0A8H8DB63"/>
<sequence length="315" mass="36512">MDSKSLEIISQFKDALATRNKLNTDNSSTKTTTTTSELNDTLPTYNRGLKLNLQHPSLDSLNAKSVEYNGGKYTVLTNHSIERGNIKNKRKWSQFYADDNQEDADDAEWSDEGEEEVHPLKQSRIIELLSPINHPSELVTHPAISKTYQSKTLNKLAMELIELIEFEQNNLNWLNKLLQVLNGEDWFYLLEENIGLRDYDHGLDEEKKKLIAKKKEKSVTNKSSDRFKSEEEEQADPFFALPTAVKRFEAFQEQLEAKDDTGVKEELINYLQVSIQRQHEYIENLTSLRNGLVRADRLKNDLYNWGQEMHDKRSS</sequence>
<dbReference type="PANTHER" id="PTHR28232:SF1">
    <property type="entry name" value="TRANSCRIPTIONAL REGULATORY PROTEIN RXT2"/>
    <property type="match status" value="1"/>
</dbReference>
<dbReference type="InterPro" id="IPR013904">
    <property type="entry name" value="RXT2_N"/>
</dbReference>
<evidence type="ECO:0000313" key="2">
    <source>
        <dbReference type="EMBL" id="KAG5418912.1"/>
    </source>
</evidence>
<dbReference type="OrthoDB" id="2405722at2759"/>
<dbReference type="InterPro" id="IPR039602">
    <property type="entry name" value="Rxt2"/>
</dbReference>
<dbReference type="Proteomes" id="UP000669133">
    <property type="component" value="Unassembled WGS sequence"/>
</dbReference>
<accession>A0A8H8DB63</accession>
<dbReference type="RefSeq" id="XP_067548028.1">
    <property type="nucleotide sequence ID" value="XM_067692617.1"/>
</dbReference>
<proteinExistence type="predicted"/>
<evidence type="ECO:0000259" key="1">
    <source>
        <dbReference type="Pfam" id="PF08595"/>
    </source>
</evidence>
<dbReference type="PANTHER" id="PTHR28232">
    <property type="entry name" value="TRANSCRIPTIONAL REGULATORY PROTEIN RXT2"/>
    <property type="match status" value="1"/>
</dbReference>